<dbReference type="Proteomes" id="UP000622860">
    <property type="component" value="Unassembled WGS sequence"/>
</dbReference>
<dbReference type="Gene3D" id="1.10.287.1100">
    <property type="entry name" value="Sporulation inhibitor A"/>
    <property type="match status" value="1"/>
</dbReference>
<evidence type="ECO:0000313" key="2">
    <source>
        <dbReference type="Proteomes" id="UP000622860"/>
    </source>
</evidence>
<sequence>MEPLNEYLLLEAYKKAIDLDLDREFLTILECEIKRREINPLHYFKAGYPKSNDTKCSLLGNK</sequence>
<evidence type="ECO:0000313" key="1">
    <source>
        <dbReference type="EMBL" id="GGG87153.1"/>
    </source>
</evidence>
<dbReference type="AlphaFoldDB" id="A0A917HQH4"/>
<dbReference type="RefSeq" id="WP_188456785.1">
    <property type="nucleotide sequence ID" value="NZ_BMFR01000025.1"/>
</dbReference>
<protein>
    <recommendedName>
        <fullName evidence="3">Sporulation protein</fullName>
    </recommendedName>
</protein>
<reference evidence="1" key="1">
    <citation type="journal article" date="2014" name="Int. J. Syst. Evol. Microbiol.">
        <title>Complete genome sequence of Corynebacterium casei LMG S-19264T (=DSM 44701T), isolated from a smear-ripened cheese.</title>
        <authorList>
            <consortium name="US DOE Joint Genome Institute (JGI-PGF)"/>
            <person name="Walter F."/>
            <person name="Albersmeier A."/>
            <person name="Kalinowski J."/>
            <person name="Ruckert C."/>
        </authorList>
    </citation>
    <scope>NUCLEOTIDE SEQUENCE</scope>
    <source>
        <strain evidence="1">CGMCC 1.12754</strain>
    </source>
</reference>
<evidence type="ECO:0008006" key="3">
    <source>
        <dbReference type="Google" id="ProtNLM"/>
    </source>
</evidence>
<dbReference type="InterPro" id="IPR015064">
    <property type="entry name" value="Sda"/>
</dbReference>
<gene>
    <name evidence="1" type="ORF">GCM10011398_36240</name>
</gene>
<comment type="caution">
    <text evidence="1">The sequence shown here is derived from an EMBL/GenBank/DDBJ whole genome shotgun (WGS) entry which is preliminary data.</text>
</comment>
<proteinExistence type="predicted"/>
<reference evidence="1" key="2">
    <citation type="submission" date="2020-09" db="EMBL/GenBank/DDBJ databases">
        <authorList>
            <person name="Sun Q."/>
            <person name="Zhou Y."/>
        </authorList>
    </citation>
    <scope>NUCLEOTIDE SEQUENCE</scope>
    <source>
        <strain evidence="1">CGMCC 1.12754</strain>
    </source>
</reference>
<name>A0A917HQH4_9BACI</name>
<dbReference type="SUPFAM" id="SSF100985">
    <property type="entry name" value="Sporulation inhibitor Sda"/>
    <property type="match status" value="1"/>
</dbReference>
<keyword evidence="2" id="KW-1185">Reference proteome</keyword>
<dbReference type="EMBL" id="BMFR01000025">
    <property type="protein sequence ID" value="GGG87153.1"/>
    <property type="molecule type" value="Genomic_DNA"/>
</dbReference>
<dbReference type="Pfam" id="PF08970">
    <property type="entry name" value="Sda"/>
    <property type="match status" value="1"/>
</dbReference>
<dbReference type="InterPro" id="IPR036916">
    <property type="entry name" value="Sda_sf"/>
</dbReference>
<accession>A0A917HQH4</accession>
<organism evidence="1 2">
    <name type="scientific">Virgibacillus oceani</name>
    <dbReference type="NCBI Taxonomy" id="1479511"/>
    <lineage>
        <taxon>Bacteria</taxon>
        <taxon>Bacillati</taxon>
        <taxon>Bacillota</taxon>
        <taxon>Bacilli</taxon>
        <taxon>Bacillales</taxon>
        <taxon>Bacillaceae</taxon>
        <taxon>Virgibacillus</taxon>
    </lineage>
</organism>